<dbReference type="EMBL" id="BGZK01000386">
    <property type="protein sequence ID" value="GBP40693.1"/>
    <property type="molecule type" value="Genomic_DNA"/>
</dbReference>
<keyword evidence="2" id="KW-0768">Sushi</keyword>
<dbReference type="STRING" id="151549.A0A4C1VPV7"/>
<dbReference type="PROSITE" id="PS50923">
    <property type="entry name" value="SUSHI"/>
    <property type="match status" value="1"/>
</dbReference>
<evidence type="ECO:0000313" key="4">
    <source>
        <dbReference type="EMBL" id="GBP40693.1"/>
    </source>
</evidence>
<dbReference type="OrthoDB" id="5804959at2759"/>
<gene>
    <name evidence="4" type="ORF">EVAR_36429_1</name>
</gene>
<sequence length="244" mass="26999">MDRRYVKVTAHGVILLPKCLAPCVVPHVSQGKIVLVENKTRDNETTEGTTQIVGSSSMVQHGELILVDCENNYEFPSNNAAVSCNNGTWTQIPRCLPARNAPLCRKGSGGDPDRALKGAVHSIPGIKLARPHSTSRRNGTPLTPLRWNMSSIRVEPCGACCAQFSDRTYRSEAKLPCIRATSVPCSRTLLQQGTHSAPHRKRAARAGWYDLNDVIARDLYIETVEEFIQRIAFRIYDIANQGLY</sequence>
<keyword evidence="1" id="KW-1015">Disulfide bond</keyword>
<dbReference type="AlphaFoldDB" id="A0A4C1VPV7"/>
<organism evidence="4 5">
    <name type="scientific">Eumeta variegata</name>
    <name type="common">Bagworm moth</name>
    <name type="synonym">Eumeta japonica</name>
    <dbReference type="NCBI Taxonomy" id="151549"/>
    <lineage>
        <taxon>Eukaryota</taxon>
        <taxon>Metazoa</taxon>
        <taxon>Ecdysozoa</taxon>
        <taxon>Arthropoda</taxon>
        <taxon>Hexapoda</taxon>
        <taxon>Insecta</taxon>
        <taxon>Pterygota</taxon>
        <taxon>Neoptera</taxon>
        <taxon>Endopterygota</taxon>
        <taxon>Lepidoptera</taxon>
        <taxon>Glossata</taxon>
        <taxon>Ditrysia</taxon>
        <taxon>Tineoidea</taxon>
        <taxon>Psychidae</taxon>
        <taxon>Oiketicinae</taxon>
        <taxon>Eumeta</taxon>
    </lineage>
</organism>
<name>A0A4C1VPV7_EUMVA</name>
<dbReference type="Gene3D" id="2.10.70.10">
    <property type="entry name" value="Complement Module, domain 1"/>
    <property type="match status" value="1"/>
</dbReference>
<evidence type="ECO:0000256" key="2">
    <source>
        <dbReference type="PROSITE-ProRule" id="PRU00302"/>
    </source>
</evidence>
<evidence type="ECO:0000256" key="1">
    <source>
        <dbReference type="ARBA" id="ARBA00023157"/>
    </source>
</evidence>
<evidence type="ECO:0000313" key="5">
    <source>
        <dbReference type="Proteomes" id="UP000299102"/>
    </source>
</evidence>
<dbReference type="InterPro" id="IPR035976">
    <property type="entry name" value="Sushi/SCR/CCP_sf"/>
</dbReference>
<proteinExistence type="predicted"/>
<dbReference type="InterPro" id="IPR000436">
    <property type="entry name" value="Sushi_SCR_CCP_dom"/>
</dbReference>
<protein>
    <recommendedName>
        <fullName evidence="3">Sushi domain-containing protein</fullName>
    </recommendedName>
</protein>
<comment type="caution">
    <text evidence="4">The sequence shown here is derived from an EMBL/GenBank/DDBJ whole genome shotgun (WGS) entry which is preliminary data.</text>
</comment>
<accession>A0A4C1VPV7</accession>
<keyword evidence="5" id="KW-1185">Reference proteome</keyword>
<dbReference type="SUPFAM" id="SSF57535">
    <property type="entry name" value="Complement control module/SCR domain"/>
    <property type="match status" value="1"/>
</dbReference>
<dbReference type="Proteomes" id="UP000299102">
    <property type="component" value="Unassembled WGS sequence"/>
</dbReference>
<reference evidence="4 5" key="1">
    <citation type="journal article" date="2019" name="Commun. Biol.">
        <title>The bagworm genome reveals a unique fibroin gene that provides high tensile strength.</title>
        <authorList>
            <person name="Kono N."/>
            <person name="Nakamura H."/>
            <person name="Ohtoshi R."/>
            <person name="Tomita M."/>
            <person name="Numata K."/>
            <person name="Arakawa K."/>
        </authorList>
    </citation>
    <scope>NUCLEOTIDE SEQUENCE [LARGE SCALE GENOMIC DNA]</scope>
</reference>
<evidence type="ECO:0000259" key="3">
    <source>
        <dbReference type="PROSITE" id="PS50923"/>
    </source>
</evidence>
<comment type="caution">
    <text evidence="2">Lacks conserved residue(s) required for the propagation of feature annotation.</text>
</comment>
<feature type="domain" description="Sushi" evidence="3">
    <location>
        <begin position="21"/>
        <end position="97"/>
    </location>
</feature>